<evidence type="ECO:0000313" key="2">
    <source>
        <dbReference type="Proteomes" id="UP000299102"/>
    </source>
</evidence>
<organism evidence="1 2">
    <name type="scientific">Eumeta variegata</name>
    <name type="common">Bagworm moth</name>
    <name type="synonym">Eumeta japonica</name>
    <dbReference type="NCBI Taxonomy" id="151549"/>
    <lineage>
        <taxon>Eukaryota</taxon>
        <taxon>Metazoa</taxon>
        <taxon>Ecdysozoa</taxon>
        <taxon>Arthropoda</taxon>
        <taxon>Hexapoda</taxon>
        <taxon>Insecta</taxon>
        <taxon>Pterygota</taxon>
        <taxon>Neoptera</taxon>
        <taxon>Endopterygota</taxon>
        <taxon>Lepidoptera</taxon>
        <taxon>Glossata</taxon>
        <taxon>Ditrysia</taxon>
        <taxon>Tineoidea</taxon>
        <taxon>Psychidae</taxon>
        <taxon>Oiketicinae</taxon>
        <taxon>Eumeta</taxon>
    </lineage>
</organism>
<accession>A0A4C1UB41</accession>
<gene>
    <name evidence="1" type="ORF">EVAR_13155_1</name>
</gene>
<keyword evidence="2" id="KW-1185">Reference proteome</keyword>
<evidence type="ECO:0000313" key="1">
    <source>
        <dbReference type="EMBL" id="GBP23134.1"/>
    </source>
</evidence>
<dbReference type="EMBL" id="BGZK01000147">
    <property type="protein sequence ID" value="GBP23134.1"/>
    <property type="molecule type" value="Genomic_DNA"/>
</dbReference>
<name>A0A4C1UB41_EUMVA</name>
<dbReference type="Proteomes" id="UP000299102">
    <property type="component" value="Unassembled WGS sequence"/>
</dbReference>
<sequence>MANERETSARQMAPAVALSGAGAAAGAGGGGRPRRCPFQLKNRFTKIIYSKLCFPLADSAEGRYDCDVEGINSGRNIAFPI</sequence>
<reference evidence="1 2" key="1">
    <citation type="journal article" date="2019" name="Commun. Biol.">
        <title>The bagworm genome reveals a unique fibroin gene that provides high tensile strength.</title>
        <authorList>
            <person name="Kono N."/>
            <person name="Nakamura H."/>
            <person name="Ohtoshi R."/>
            <person name="Tomita M."/>
            <person name="Numata K."/>
            <person name="Arakawa K."/>
        </authorList>
    </citation>
    <scope>NUCLEOTIDE SEQUENCE [LARGE SCALE GENOMIC DNA]</scope>
</reference>
<proteinExistence type="predicted"/>
<comment type="caution">
    <text evidence="1">The sequence shown here is derived from an EMBL/GenBank/DDBJ whole genome shotgun (WGS) entry which is preliminary data.</text>
</comment>
<protein>
    <submittedName>
        <fullName evidence="1">Uncharacterized protein</fullName>
    </submittedName>
</protein>
<dbReference type="AlphaFoldDB" id="A0A4C1UB41"/>